<protein>
    <recommendedName>
        <fullName evidence="2">B box-type domain-containing protein</fullName>
    </recommendedName>
</protein>
<evidence type="ECO:0000259" key="2">
    <source>
        <dbReference type="PROSITE" id="PS50119"/>
    </source>
</evidence>
<keyword evidence="1" id="KW-0862">Zinc</keyword>
<evidence type="ECO:0000313" key="4">
    <source>
        <dbReference type="Proteomes" id="UP000507470"/>
    </source>
</evidence>
<dbReference type="EMBL" id="CACVKT020007641">
    <property type="protein sequence ID" value="CAC5409283.1"/>
    <property type="molecule type" value="Genomic_DNA"/>
</dbReference>
<dbReference type="OrthoDB" id="10539232at2759"/>
<accession>A0A6J8DKX2</accession>
<dbReference type="PROSITE" id="PS50119">
    <property type="entry name" value="ZF_BBOX"/>
    <property type="match status" value="1"/>
</dbReference>
<evidence type="ECO:0000256" key="1">
    <source>
        <dbReference type="PROSITE-ProRule" id="PRU00024"/>
    </source>
</evidence>
<feature type="domain" description="B box-type" evidence="2">
    <location>
        <begin position="1"/>
        <end position="41"/>
    </location>
</feature>
<keyword evidence="1" id="KW-0479">Metal-binding</keyword>
<reference evidence="3 4" key="1">
    <citation type="submission" date="2020-06" db="EMBL/GenBank/DDBJ databases">
        <authorList>
            <person name="Li R."/>
            <person name="Bekaert M."/>
        </authorList>
    </citation>
    <scope>NUCLEOTIDE SEQUENCE [LARGE SCALE GENOMIC DNA]</scope>
    <source>
        <strain evidence="4">wild</strain>
    </source>
</reference>
<dbReference type="GO" id="GO:0008270">
    <property type="term" value="F:zinc ion binding"/>
    <property type="evidence" value="ECO:0007669"/>
    <property type="project" value="UniProtKB-KW"/>
</dbReference>
<keyword evidence="4" id="KW-1185">Reference proteome</keyword>
<evidence type="ECO:0000313" key="3">
    <source>
        <dbReference type="EMBL" id="CAC5409283.1"/>
    </source>
</evidence>
<gene>
    <name evidence="3" type="ORF">MCOR_42589</name>
</gene>
<organism evidence="3 4">
    <name type="scientific">Mytilus coruscus</name>
    <name type="common">Sea mussel</name>
    <dbReference type="NCBI Taxonomy" id="42192"/>
    <lineage>
        <taxon>Eukaryota</taxon>
        <taxon>Metazoa</taxon>
        <taxon>Spiralia</taxon>
        <taxon>Lophotrochozoa</taxon>
        <taxon>Mollusca</taxon>
        <taxon>Bivalvia</taxon>
        <taxon>Autobranchia</taxon>
        <taxon>Pteriomorphia</taxon>
        <taxon>Mytilida</taxon>
        <taxon>Mytiloidea</taxon>
        <taxon>Mytilidae</taxon>
        <taxon>Mytilinae</taxon>
        <taxon>Mytilus</taxon>
    </lineage>
</organism>
<dbReference type="InterPro" id="IPR000315">
    <property type="entry name" value="Znf_B-box"/>
</dbReference>
<keyword evidence="1" id="KW-0863">Zinc-finger</keyword>
<dbReference type="AlphaFoldDB" id="A0A6J8DKX2"/>
<dbReference type="Proteomes" id="UP000507470">
    <property type="component" value="Unassembled WGS sequence"/>
</dbReference>
<proteinExistence type="predicted"/>
<name>A0A6J8DKX2_MYTCO</name>
<sequence>MQCHKCGNPKVKWKCKTCVVLVCNNCKDSGHSNKGHHIINLTYHERNIIDVKECESQLKLIRFLAVSYDNLLWIGNGCHVKHKEHPTALQCTTVRDRLNIISSFNMIVKEIAVTPDNEILLATDESRLQQIRTGVNERGTKDTRGTVKLID</sequence>